<dbReference type="PANTHER" id="PTHR43294">
    <property type="entry name" value="SODIUM/POTASSIUM-TRANSPORTING ATPASE SUBUNIT ALPHA"/>
    <property type="match status" value="1"/>
</dbReference>
<evidence type="ECO:0000313" key="15">
    <source>
        <dbReference type="Proteomes" id="UP000692954"/>
    </source>
</evidence>
<dbReference type="SFLD" id="SFLDG00002">
    <property type="entry name" value="C1.7:_P-type_atpase_like"/>
    <property type="match status" value="1"/>
</dbReference>
<dbReference type="SFLD" id="SFLDS00003">
    <property type="entry name" value="Haloacid_Dehalogenase"/>
    <property type="match status" value="1"/>
</dbReference>
<feature type="transmembrane region" description="Helical" evidence="12">
    <location>
        <begin position="851"/>
        <end position="871"/>
    </location>
</feature>
<evidence type="ECO:0000259" key="13">
    <source>
        <dbReference type="SMART" id="SM00831"/>
    </source>
</evidence>
<dbReference type="PANTHER" id="PTHR43294:SF21">
    <property type="entry name" value="CATION TRANSPORTING ATPASE"/>
    <property type="match status" value="1"/>
</dbReference>
<evidence type="ECO:0000256" key="4">
    <source>
        <dbReference type="ARBA" id="ARBA00022741"/>
    </source>
</evidence>
<dbReference type="SFLD" id="SFLDF00027">
    <property type="entry name" value="p-type_atpase"/>
    <property type="match status" value="1"/>
</dbReference>
<keyword evidence="5" id="KW-0067">ATP-binding</keyword>
<keyword evidence="9 12" id="KW-0472">Membrane</keyword>
<evidence type="ECO:0000313" key="14">
    <source>
        <dbReference type="EMBL" id="CAD8120515.1"/>
    </source>
</evidence>
<feature type="transmembrane region" description="Helical" evidence="12">
    <location>
        <begin position="877"/>
        <end position="899"/>
    </location>
</feature>
<dbReference type="OrthoDB" id="116380at2759"/>
<keyword evidence="11" id="KW-0175">Coiled coil</keyword>
<dbReference type="InterPro" id="IPR050510">
    <property type="entry name" value="Cation_transp_ATPase_P-type"/>
</dbReference>
<keyword evidence="8" id="KW-0406">Ion transport</keyword>
<evidence type="ECO:0000256" key="8">
    <source>
        <dbReference type="ARBA" id="ARBA00023065"/>
    </source>
</evidence>
<dbReference type="GO" id="GO:0005524">
    <property type="term" value="F:ATP binding"/>
    <property type="evidence" value="ECO:0007669"/>
    <property type="project" value="UniProtKB-KW"/>
</dbReference>
<dbReference type="EMBL" id="CAJJDN010000126">
    <property type="protein sequence ID" value="CAD8120515.1"/>
    <property type="molecule type" value="Genomic_DNA"/>
</dbReference>
<keyword evidence="6" id="KW-1278">Translocase</keyword>
<feature type="transmembrane region" description="Helical" evidence="12">
    <location>
        <begin position="129"/>
        <end position="148"/>
    </location>
</feature>
<feature type="transmembrane region" description="Helical" evidence="12">
    <location>
        <begin position="154"/>
        <end position="174"/>
    </location>
</feature>
<sequence>MKSASKSASMIITMFTQQNQEMQLAQAKKEFDEMAKEIADRRKKLLFQLDKGKKKENEKVDASKAEKFKSMDEHRIPLEELEQRFQTNVKTGLTKEIADQKLIEFGKNELSQKEKEPWYMKLIHELTSMFAMLLWVGAGLCFLAYGLAPEDPSNLYLGVVIMVVNTLTGIVTFFQNAKSEAIMDAFKNFIPPETLVIRDGQQQKFPATNLVPGDVVVIENGKRIPADIRILESNEMKVDNSSLTGESLLLLRSPECTNQTNPLETKNLAFFGTLCKEGNGKGIVLFTGDSTVIGQIAGLVESSGGDDTTLRKELNVFIKYIAVIAISVGVLFFVLGFIIGYPAITNLVFAIGIIVANVPEGLLATVTVALTLTAKKLASKKVLVKNLEGVETLGSTSCICSDKTGTLTQNKMTVENLWYNNKKYKGMNREKMGPKYHYEYDLNEVGFKTLHETAILCSEATFDNSLPQEQQIKIQNAIGLSQQQKDQKLKEAQEKWDQNFQKMTCQEKPTIGDASETALIKFFQPINDILQTRNSRQVAKDSENKMAKMPFNSTNKYAFIIVEYETQDSHFCLLTKGAPERIWALCDQAYNNGKVEQKDEKWEQSFLQINEQFGRQGERVLGFSKLHLPKDQYPIGYQFNLDKMNFPFNKQVFVGLISLIDPPKDSVPYAVIKCKTAGIQVIMVTGDQPVTAAAIARQCNIITEKTVDEIMKEKNITFEEAFHQSNALVIHGDKLTKMAIDDEGLPEDEKGRQLQEWLGKPQLVFARTSPAQKLIIVAGCQRKGHIVAVTGDGVNDSPAIKKADIGIAMGITGSDVAKDAADMILLNDDFSSIVVGIEEGRKIFDNLKKSIAYCLTSNISELLPFLGFVIFRIPLPLTTVLILCIDIGTDIFPCTTYVFEDAEIDIMTRRPRSQDEHLVSGKLLIYAYVQNGVLSTYCGYFQWFVTLYDFGYNPSDLLFIGVRETVLPKETDVYDPSDPWFGNSNLKAIKEFENGQCDGDEGFVQNKTEIDWIYANHAKLDLRMAYIECKDGKLKETFNWAPCNVNLISPYTKRPYCYSTEASNYGQTSFFYGIVVGQLTNYQGLRSLKNAGVYQGFSNYYMFFGFWVEFMLTVALSYVQVFNTIFGTRDLLFIHYGVSALPFALIMLLWAEGRKWMIRNSKSNNSCPSWWERCVVF</sequence>
<dbReference type="FunFam" id="1.20.1110.10:FF:000085">
    <property type="entry name" value="Uncharacterized protein"/>
    <property type="match status" value="1"/>
</dbReference>
<dbReference type="FunFam" id="3.40.50.1000:FF:000083">
    <property type="entry name" value="Sodium/potassium-transporting ATPase subunit alpha"/>
    <property type="match status" value="1"/>
</dbReference>
<evidence type="ECO:0000256" key="1">
    <source>
        <dbReference type="ARBA" id="ARBA00004651"/>
    </source>
</evidence>
<proteinExistence type="inferred from homology"/>
<reference evidence="14" key="1">
    <citation type="submission" date="2021-01" db="EMBL/GenBank/DDBJ databases">
        <authorList>
            <consortium name="Genoscope - CEA"/>
            <person name="William W."/>
        </authorList>
    </citation>
    <scope>NUCLEOTIDE SEQUENCE</scope>
</reference>
<dbReference type="NCBIfam" id="TIGR01494">
    <property type="entry name" value="ATPase_P-type"/>
    <property type="match status" value="2"/>
</dbReference>
<comment type="similarity">
    <text evidence="10">Belongs to the cation transport ATPase (P-type) (TC 3.A.3) family.</text>
</comment>
<dbReference type="GO" id="GO:1902600">
    <property type="term" value="P:proton transmembrane transport"/>
    <property type="evidence" value="ECO:0007669"/>
    <property type="project" value="TreeGrafter"/>
</dbReference>
<organism evidence="14 15">
    <name type="scientific">Paramecium sonneborni</name>
    <dbReference type="NCBI Taxonomy" id="65129"/>
    <lineage>
        <taxon>Eukaryota</taxon>
        <taxon>Sar</taxon>
        <taxon>Alveolata</taxon>
        <taxon>Ciliophora</taxon>
        <taxon>Intramacronucleata</taxon>
        <taxon>Oligohymenophorea</taxon>
        <taxon>Peniculida</taxon>
        <taxon>Parameciidae</taxon>
        <taxon>Paramecium</taxon>
    </lineage>
</organism>
<dbReference type="InterPro" id="IPR044492">
    <property type="entry name" value="P_typ_ATPase_HD_dom"/>
</dbReference>
<dbReference type="GO" id="GO:0030007">
    <property type="term" value="P:intracellular potassium ion homeostasis"/>
    <property type="evidence" value="ECO:0007669"/>
    <property type="project" value="TreeGrafter"/>
</dbReference>
<dbReference type="GO" id="GO:0036376">
    <property type="term" value="P:sodium ion export across plasma membrane"/>
    <property type="evidence" value="ECO:0007669"/>
    <property type="project" value="TreeGrafter"/>
</dbReference>
<dbReference type="PROSITE" id="PS00154">
    <property type="entry name" value="ATPASE_E1_E2"/>
    <property type="match status" value="1"/>
</dbReference>
<feature type="domain" description="Cation-transporting P-type ATPase N-terminal" evidence="13">
    <location>
        <begin position="72"/>
        <end position="146"/>
    </location>
</feature>
<dbReference type="GO" id="GO:0005886">
    <property type="term" value="C:plasma membrane"/>
    <property type="evidence" value="ECO:0007669"/>
    <property type="project" value="UniProtKB-SubCell"/>
</dbReference>
<evidence type="ECO:0000256" key="2">
    <source>
        <dbReference type="ARBA" id="ARBA00022475"/>
    </source>
</evidence>
<dbReference type="Pfam" id="PF00689">
    <property type="entry name" value="Cation_ATPase_C"/>
    <property type="match status" value="1"/>
</dbReference>
<gene>
    <name evidence="14" type="ORF">PSON_ATCC_30995.1.T1260153</name>
</gene>
<evidence type="ECO:0000256" key="11">
    <source>
        <dbReference type="SAM" id="Coils"/>
    </source>
</evidence>
<dbReference type="InterPro" id="IPR059000">
    <property type="entry name" value="ATPase_P-type_domA"/>
</dbReference>
<dbReference type="InterPro" id="IPR018303">
    <property type="entry name" value="ATPase_P-typ_P_site"/>
</dbReference>
<comment type="caution">
    <text evidence="14">The sequence shown here is derived from an EMBL/GenBank/DDBJ whole genome shotgun (WGS) entry which is preliminary data.</text>
</comment>
<feature type="transmembrane region" description="Helical" evidence="12">
    <location>
        <begin position="347"/>
        <end position="372"/>
    </location>
</feature>
<evidence type="ECO:0000256" key="7">
    <source>
        <dbReference type="ARBA" id="ARBA00022989"/>
    </source>
</evidence>
<evidence type="ECO:0000256" key="3">
    <source>
        <dbReference type="ARBA" id="ARBA00022692"/>
    </source>
</evidence>
<dbReference type="Pfam" id="PF00122">
    <property type="entry name" value="E1-E2_ATPase"/>
    <property type="match status" value="1"/>
</dbReference>
<dbReference type="GO" id="GO:0005391">
    <property type="term" value="F:P-type sodium:potassium-exchanging transporter activity"/>
    <property type="evidence" value="ECO:0007669"/>
    <property type="project" value="TreeGrafter"/>
</dbReference>
<dbReference type="FunFam" id="3.40.1110.10:FF:000061">
    <property type="entry name" value="Potassium-transporting ATPase alpha chain 1"/>
    <property type="match status" value="1"/>
</dbReference>
<dbReference type="Proteomes" id="UP000692954">
    <property type="component" value="Unassembled WGS sequence"/>
</dbReference>
<keyword evidence="4" id="KW-0547">Nucleotide-binding</keyword>
<dbReference type="Pfam" id="PF00690">
    <property type="entry name" value="Cation_ATPase_N"/>
    <property type="match status" value="1"/>
</dbReference>
<accession>A0A8S1QZ68</accession>
<dbReference type="GO" id="GO:0016887">
    <property type="term" value="F:ATP hydrolysis activity"/>
    <property type="evidence" value="ECO:0007669"/>
    <property type="project" value="InterPro"/>
</dbReference>
<evidence type="ECO:0000256" key="9">
    <source>
        <dbReference type="ARBA" id="ARBA00023136"/>
    </source>
</evidence>
<dbReference type="GO" id="GO:0006883">
    <property type="term" value="P:intracellular sodium ion homeostasis"/>
    <property type="evidence" value="ECO:0007669"/>
    <property type="project" value="TreeGrafter"/>
</dbReference>
<evidence type="ECO:0000256" key="10">
    <source>
        <dbReference type="ARBA" id="ARBA00038148"/>
    </source>
</evidence>
<dbReference type="FunFam" id="2.70.150.10:FF:000003">
    <property type="entry name" value="Sodium/potassium-transporting ATPase subunit alpha"/>
    <property type="match status" value="1"/>
</dbReference>
<feature type="coiled-coil region" evidence="11">
    <location>
        <begin position="17"/>
        <end position="44"/>
    </location>
</feature>
<dbReference type="InterPro" id="IPR001757">
    <property type="entry name" value="P_typ_ATPase"/>
</dbReference>
<dbReference type="Pfam" id="PF13246">
    <property type="entry name" value="Cation_ATPase"/>
    <property type="match status" value="1"/>
</dbReference>
<protein>
    <recommendedName>
        <fullName evidence="13">Cation-transporting P-type ATPase N-terminal domain-containing protein</fullName>
    </recommendedName>
</protein>
<dbReference type="InterPro" id="IPR004014">
    <property type="entry name" value="ATPase_P-typ_cation-transptr_N"/>
</dbReference>
<name>A0A8S1QZ68_9CILI</name>
<dbReference type="GO" id="GO:1990573">
    <property type="term" value="P:potassium ion import across plasma membrane"/>
    <property type="evidence" value="ECO:0007669"/>
    <property type="project" value="TreeGrafter"/>
</dbReference>
<keyword evidence="8" id="KW-0813">Transport</keyword>
<evidence type="ECO:0000256" key="6">
    <source>
        <dbReference type="ARBA" id="ARBA00022967"/>
    </source>
</evidence>
<dbReference type="InterPro" id="IPR006068">
    <property type="entry name" value="ATPase_P-typ_cation-transptr_C"/>
</dbReference>
<evidence type="ECO:0000256" key="5">
    <source>
        <dbReference type="ARBA" id="ARBA00022840"/>
    </source>
</evidence>
<keyword evidence="7 12" id="KW-1133">Transmembrane helix</keyword>
<evidence type="ECO:0000256" key="12">
    <source>
        <dbReference type="SAM" id="Phobius"/>
    </source>
</evidence>
<dbReference type="SMART" id="SM00831">
    <property type="entry name" value="Cation_ATPase_N"/>
    <property type="match status" value="1"/>
</dbReference>
<dbReference type="AlphaFoldDB" id="A0A8S1QZ68"/>
<keyword evidence="3 12" id="KW-0812">Transmembrane</keyword>
<comment type="subcellular location">
    <subcellularLocation>
        <location evidence="1">Cell membrane</location>
        <topology evidence="1">Multi-pass membrane protein</topology>
    </subcellularLocation>
</comment>
<feature type="transmembrane region" description="Helical" evidence="12">
    <location>
        <begin position="1133"/>
        <end position="1151"/>
    </location>
</feature>
<feature type="transmembrane region" description="Helical" evidence="12">
    <location>
        <begin position="320"/>
        <end position="341"/>
    </location>
</feature>
<keyword evidence="2" id="KW-1003">Cell membrane</keyword>
<keyword evidence="15" id="KW-1185">Reference proteome</keyword>
<dbReference type="FunFam" id="1.20.1110.10:FF:000095">
    <property type="entry name" value="Sodium/potassium-transporting ATPase subunit alpha-1"/>
    <property type="match status" value="1"/>
</dbReference>
<feature type="transmembrane region" description="Helical" evidence="12">
    <location>
        <begin position="1100"/>
        <end position="1121"/>
    </location>
</feature>